<dbReference type="Gene3D" id="2.60.120.650">
    <property type="entry name" value="Cupin"/>
    <property type="match status" value="1"/>
</dbReference>
<dbReference type="WBParaSite" id="ECPE_0001656501-mRNA-1">
    <property type="protein sequence ID" value="ECPE_0001656501-mRNA-1"/>
    <property type="gene ID" value="ECPE_0001656501"/>
</dbReference>
<evidence type="ECO:0000313" key="6">
    <source>
        <dbReference type="EMBL" id="VDP93796.1"/>
    </source>
</evidence>
<dbReference type="GO" id="GO:0010468">
    <property type="term" value="P:regulation of gene expression"/>
    <property type="evidence" value="ECO:0007669"/>
    <property type="project" value="TreeGrafter"/>
</dbReference>
<feature type="region of interest" description="Disordered" evidence="4">
    <location>
        <begin position="78"/>
        <end position="127"/>
    </location>
</feature>
<dbReference type="AlphaFoldDB" id="A0A183BBD7"/>
<reference evidence="8" key="1">
    <citation type="submission" date="2016-06" db="UniProtKB">
        <authorList>
            <consortium name="WormBaseParasite"/>
        </authorList>
    </citation>
    <scope>IDENTIFICATION</scope>
</reference>
<dbReference type="InterPro" id="IPR003347">
    <property type="entry name" value="JmjC_dom"/>
</dbReference>
<keyword evidence="7" id="KW-1185">Reference proteome</keyword>
<comment type="similarity">
    <text evidence="3">Belongs to the UTX family.</text>
</comment>
<protein>
    <submittedName>
        <fullName evidence="8">JmjC domain-containing protein</fullName>
    </submittedName>
</protein>
<dbReference type="GO" id="GO:0031490">
    <property type="term" value="F:chromatin DNA binding"/>
    <property type="evidence" value="ECO:0007669"/>
    <property type="project" value="TreeGrafter"/>
</dbReference>
<reference evidence="6 7" key="2">
    <citation type="submission" date="2018-11" db="EMBL/GenBank/DDBJ databases">
        <authorList>
            <consortium name="Pathogen Informatics"/>
        </authorList>
    </citation>
    <scope>NUCLEOTIDE SEQUENCE [LARGE SCALE GENOMIC DNA]</scope>
    <source>
        <strain evidence="6 7">Egypt</strain>
    </source>
</reference>
<dbReference type="OrthoDB" id="418911at2759"/>
<sequence>MFYSILMGYSGLKLLGYTGKQQDILILMCNCVNECVSRRDIGDNALSSLLVCFHIILTSFPPRTPTAVLDAGVGPGSVAHNPNPAPSDPITSNKSANSSSRTGPTTPASSTCDSTTSGSHAPPTRPKLIRFGTNCDLSDEKKWLPQLHELTKLPTFVRVVSAFNMLSHVGYPLLGMNTVQLYLKVPGCRTPGHQENNCFCAVNINIGPGDCEWFSVPEQYWGAIHDLCERNNVRFELPYQPISSSVFIISFLLRQRFIIAELCCSQRSSNRDIETQRYRKTVGRFLVYFINARIQIAVDFACLV</sequence>
<evidence type="ECO:0000259" key="5">
    <source>
        <dbReference type="PROSITE" id="PS51184"/>
    </source>
</evidence>
<dbReference type="EMBL" id="UZAN01064722">
    <property type="protein sequence ID" value="VDP93796.1"/>
    <property type="molecule type" value="Genomic_DNA"/>
</dbReference>
<proteinExistence type="inferred from homology"/>
<evidence type="ECO:0000313" key="8">
    <source>
        <dbReference type="WBParaSite" id="ECPE_0001656501-mRNA-1"/>
    </source>
</evidence>
<feature type="compositionally biased region" description="Polar residues" evidence="4">
    <location>
        <begin position="89"/>
        <end position="119"/>
    </location>
</feature>
<dbReference type="Proteomes" id="UP000272942">
    <property type="component" value="Unassembled WGS sequence"/>
</dbReference>
<dbReference type="GO" id="GO:0044666">
    <property type="term" value="C:MLL3/4 complex"/>
    <property type="evidence" value="ECO:0007669"/>
    <property type="project" value="TreeGrafter"/>
</dbReference>
<dbReference type="PANTHER" id="PTHR14017:SF1">
    <property type="entry name" value="LD02225P"/>
    <property type="match status" value="1"/>
</dbReference>
<evidence type="ECO:0000313" key="7">
    <source>
        <dbReference type="Proteomes" id="UP000272942"/>
    </source>
</evidence>
<evidence type="ECO:0000256" key="2">
    <source>
        <dbReference type="ARBA" id="ARBA00023242"/>
    </source>
</evidence>
<evidence type="ECO:0000256" key="4">
    <source>
        <dbReference type="SAM" id="MobiDB-lite"/>
    </source>
</evidence>
<dbReference type="GO" id="GO:0000978">
    <property type="term" value="F:RNA polymerase II cis-regulatory region sequence-specific DNA binding"/>
    <property type="evidence" value="ECO:0007669"/>
    <property type="project" value="TreeGrafter"/>
</dbReference>
<dbReference type="PANTHER" id="PTHR14017">
    <property type="entry name" value="LYSINE-SPECIFIC DEMETHYLASE"/>
    <property type="match status" value="1"/>
</dbReference>
<dbReference type="Pfam" id="PF02373">
    <property type="entry name" value="JmjC"/>
    <property type="match status" value="1"/>
</dbReference>
<keyword evidence="2" id="KW-0539">Nucleus</keyword>
<dbReference type="SUPFAM" id="SSF51197">
    <property type="entry name" value="Clavaminate synthase-like"/>
    <property type="match status" value="1"/>
</dbReference>
<dbReference type="SMART" id="SM00558">
    <property type="entry name" value="JmjC"/>
    <property type="match status" value="1"/>
</dbReference>
<dbReference type="InterPro" id="IPR051630">
    <property type="entry name" value="Corepressor-Demethylase"/>
</dbReference>
<evidence type="ECO:0000256" key="1">
    <source>
        <dbReference type="ARBA" id="ARBA00004123"/>
    </source>
</evidence>
<name>A0A183BBD7_9TREM</name>
<dbReference type="PROSITE" id="PS51184">
    <property type="entry name" value="JMJC"/>
    <property type="match status" value="1"/>
</dbReference>
<gene>
    <name evidence="6" type="ORF">ECPE_LOCUS16524</name>
</gene>
<accession>A0A183BBD7</accession>
<evidence type="ECO:0000256" key="3">
    <source>
        <dbReference type="ARBA" id="ARBA00034483"/>
    </source>
</evidence>
<organism evidence="8">
    <name type="scientific">Echinostoma caproni</name>
    <dbReference type="NCBI Taxonomy" id="27848"/>
    <lineage>
        <taxon>Eukaryota</taxon>
        <taxon>Metazoa</taxon>
        <taxon>Spiralia</taxon>
        <taxon>Lophotrochozoa</taxon>
        <taxon>Platyhelminthes</taxon>
        <taxon>Trematoda</taxon>
        <taxon>Digenea</taxon>
        <taxon>Plagiorchiida</taxon>
        <taxon>Echinostomata</taxon>
        <taxon>Echinostomatoidea</taxon>
        <taxon>Echinostomatidae</taxon>
        <taxon>Echinostoma</taxon>
    </lineage>
</organism>
<feature type="domain" description="JmjC" evidence="5">
    <location>
        <begin position="142"/>
        <end position="304"/>
    </location>
</feature>
<comment type="subcellular location">
    <subcellularLocation>
        <location evidence="1">Nucleus</location>
    </subcellularLocation>
</comment>